<accession>A0A7R6V3D7</accession>
<evidence type="ECO:0000256" key="5">
    <source>
        <dbReference type="ARBA" id="ARBA00022660"/>
    </source>
</evidence>
<organism evidence="20">
    <name type="scientific">Emberiza aureola ornata</name>
    <dbReference type="NCBI Taxonomy" id="505297"/>
    <lineage>
        <taxon>Eukaryota</taxon>
        <taxon>Metazoa</taxon>
        <taxon>Chordata</taxon>
        <taxon>Craniata</taxon>
        <taxon>Vertebrata</taxon>
        <taxon>Euteleostomi</taxon>
        <taxon>Archelosauria</taxon>
        <taxon>Archosauria</taxon>
        <taxon>Dinosauria</taxon>
        <taxon>Saurischia</taxon>
        <taxon>Theropoda</taxon>
        <taxon>Coelurosauria</taxon>
        <taxon>Aves</taxon>
        <taxon>Neognathae</taxon>
        <taxon>Neoaves</taxon>
        <taxon>Telluraves</taxon>
        <taxon>Australaves</taxon>
        <taxon>Passeriformes</taxon>
        <taxon>Passeroidea</taxon>
        <taxon>Fringillidae</taxon>
        <taxon>Emberizinae</taxon>
        <taxon>Emberizini</taxon>
        <taxon>Emberiza</taxon>
    </lineage>
</organism>
<comment type="similarity">
    <text evidence="16">Belongs to the complex I subunit 5 family.</text>
</comment>
<evidence type="ECO:0000256" key="8">
    <source>
        <dbReference type="ARBA" id="ARBA00022967"/>
    </source>
</evidence>
<feature type="transmembrane region" description="Helical" evidence="16">
    <location>
        <begin position="585"/>
        <end position="604"/>
    </location>
</feature>
<feature type="transmembrane region" description="Helical" evidence="16">
    <location>
        <begin position="372"/>
        <end position="392"/>
    </location>
</feature>
<feature type="domain" description="NADH dehydrogenase subunit 5 C-terminal" evidence="19">
    <location>
        <begin position="423"/>
        <end position="603"/>
    </location>
</feature>
<dbReference type="Pfam" id="PF00662">
    <property type="entry name" value="Proton_antipo_N"/>
    <property type="match status" value="1"/>
</dbReference>
<dbReference type="Pfam" id="PF06455">
    <property type="entry name" value="NADH5_C"/>
    <property type="match status" value="1"/>
</dbReference>
<evidence type="ECO:0000256" key="2">
    <source>
        <dbReference type="ARBA" id="ARBA00012944"/>
    </source>
</evidence>
<keyword evidence="4 16" id="KW-0813">Transport</keyword>
<dbReference type="GO" id="GO:0008137">
    <property type="term" value="F:NADH dehydrogenase (ubiquinone) activity"/>
    <property type="evidence" value="ECO:0007669"/>
    <property type="project" value="UniProtKB-EC"/>
</dbReference>
<dbReference type="InterPro" id="IPR001750">
    <property type="entry name" value="ND/Mrp_TM"/>
</dbReference>
<keyword evidence="14 16" id="KW-0472">Membrane</keyword>
<keyword evidence="7" id="KW-0999">Mitochondrion inner membrane</keyword>
<evidence type="ECO:0000313" key="20">
    <source>
        <dbReference type="EMBL" id="BCD55931.1"/>
    </source>
</evidence>
<feature type="transmembrane region" description="Helical" evidence="16">
    <location>
        <begin position="173"/>
        <end position="192"/>
    </location>
</feature>
<evidence type="ECO:0000256" key="16">
    <source>
        <dbReference type="RuleBase" id="RU003404"/>
    </source>
</evidence>
<feature type="transmembrane region" description="Helical" evidence="16">
    <location>
        <begin position="242"/>
        <end position="262"/>
    </location>
</feature>
<feature type="transmembrane region" description="Helical" evidence="16">
    <location>
        <begin position="119"/>
        <end position="136"/>
    </location>
</feature>
<keyword evidence="13 16" id="KW-0496">Mitochondrion</keyword>
<keyword evidence="11 16" id="KW-0520">NAD</keyword>
<dbReference type="GO" id="GO:0003954">
    <property type="term" value="F:NADH dehydrogenase activity"/>
    <property type="evidence" value="ECO:0007669"/>
    <property type="project" value="TreeGrafter"/>
</dbReference>
<feature type="transmembrane region" description="Helical" evidence="16">
    <location>
        <begin position="6"/>
        <end position="28"/>
    </location>
</feature>
<feature type="transmembrane region" description="Helical" evidence="16">
    <location>
        <begin position="455"/>
        <end position="474"/>
    </location>
</feature>
<dbReference type="InterPro" id="IPR003945">
    <property type="entry name" value="NU5C-like"/>
</dbReference>
<proteinExistence type="inferred from homology"/>
<protein>
    <recommendedName>
        <fullName evidence="3 16">NADH-ubiquinone oxidoreductase chain 5</fullName>
        <ecNumber evidence="2 16">7.1.1.2</ecNumber>
    </recommendedName>
</protein>
<evidence type="ECO:0000256" key="12">
    <source>
        <dbReference type="ARBA" id="ARBA00023075"/>
    </source>
</evidence>
<dbReference type="InterPro" id="IPR018393">
    <property type="entry name" value="NADHpl_OxRdtase_5_subgr"/>
</dbReference>
<sequence length="605" mass="66316">MDLSLVLNTLMLLTLATLSTPILFPLLSDSLKNTPNTITNTVKTSFLISLIPMTIYIHSGTESLTSLWEWKFIMTFKIPISLKMDFYSLTFFPIALFVSWSILQFATWYMASDPYITKFFTYLLFFLIAMLILIIANNLFVLFIGWEGVGIMSFLLISWWHGRAEANTAALQAVLYNRVGDIGLILCMAWLASTTNTWEIQQLTSPSQTPTLPLLGLILAATGKSAQFSLHPWLPAAMEGPTPVSALLHSSTMVVAGIFLLIRTHSLFNNNQTALTLCLCLGALSTLFAATCALTQNDIKKIIAFSTSSQLGLMMVTIGLNLPELAFFHISTHAFFKAMLFLCSGSIIHSLNGEQDIRKMGGLQKMLPTTTACLTIGNLALMGTPFLAGFYSKDQIIESLNTSYLNTWALLLTLLATSFTAVYTVRMTVLVQAGFVRIPPLAPVNENNPAVTSPITRLALGSILAGFLISSFIIPTKTPPMTMPLSIKMTALIVTALGIALALEISKMTQTLILTKQTAFSNFSTSLGYYNPLIHRLSMTNFLKGGQNIASHLIDLSWYKMLGPEGLANLQLMATKTATSFHSGLIKTYLGSFALSIIIILMSTY</sequence>
<comment type="function">
    <text evidence="16">Core subunit of the mitochondrial membrane respiratory chain NADH dehydrogenase (Complex I) which catalyzes electron transfer from NADH through the respiratory chain, using ubiquinone as an electron acceptor. Essential for the catalytic activity and assembly of complex I.</text>
</comment>
<keyword evidence="10 16" id="KW-1133">Transmembrane helix</keyword>
<dbReference type="PANTHER" id="PTHR42829">
    <property type="entry name" value="NADH-UBIQUINONE OXIDOREDUCTASE CHAIN 5"/>
    <property type="match status" value="1"/>
</dbReference>
<evidence type="ECO:0000256" key="11">
    <source>
        <dbReference type="ARBA" id="ARBA00023027"/>
    </source>
</evidence>
<dbReference type="EC" id="7.1.1.2" evidence="2 16"/>
<evidence type="ECO:0000256" key="6">
    <source>
        <dbReference type="ARBA" id="ARBA00022692"/>
    </source>
</evidence>
<evidence type="ECO:0000256" key="4">
    <source>
        <dbReference type="ARBA" id="ARBA00022448"/>
    </source>
</evidence>
<dbReference type="PANTHER" id="PTHR42829:SF2">
    <property type="entry name" value="NADH-UBIQUINONE OXIDOREDUCTASE CHAIN 5"/>
    <property type="match status" value="1"/>
</dbReference>
<evidence type="ECO:0000256" key="15">
    <source>
        <dbReference type="ARBA" id="ARBA00049551"/>
    </source>
</evidence>
<keyword evidence="8" id="KW-1278">Translocase</keyword>
<feature type="transmembrane region" description="Helical" evidence="16">
    <location>
        <begin position="86"/>
        <end position="107"/>
    </location>
</feature>
<evidence type="ECO:0000259" key="18">
    <source>
        <dbReference type="Pfam" id="PF00662"/>
    </source>
</evidence>
<dbReference type="EMBL" id="LC541464">
    <property type="protein sequence ID" value="BCD55931.1"/>
    <property type="molecule type" value="Genomic_DNA"/>
</dbReference>
<keyword evidence="9" id="KW-0249">Electron transport</keyword>
<geneLocation type="mitochondrion" evidence="20"/>
<evidence type="ECO:0000256" key="3">
    <source>
        <dbReference type="ARBA" id="ARBA00021096"/>
    </source>
</evidence>
<dbReference type="GO" id="GO:0005743">
    <property type="term" value="C:mitochondrial inner membrane"/>
    <property type="evidence" value="ECO:0007669"/>
    <property type="project" value="UniProtKB-SubCell"/>
</dbReference>
<evidence type="ECO:0000256" key="9">
    <source>
        <dbReference type="ARBA" id="ARBA00022982"/>
    </source>
</evidence>
<feature type="domain" description="NADH:quinone oxidoreductase/Mrp antiporter transmembrane" evidence="17">
    <location>
        <begin position="136"/>
        <end position="416"/>
    </location>
</feature>
<dbReference type="NCBIfam" id="TIGR01974">
    <property type="entry name" value="NDH_I_L"/>
    <property type="match status" value="1"/>
</dbReference>
<dbReference type="GO" id="GO:0042773">
    <property type="term" value="P:ATP synthesis coupled electron transport"/>
    <property type="evidence" value="ECO:0007669"/>
    <property type="project" value="InterPro"/>
</dbReference>
<comment type="catalytic activity">
    <reaction evidence="15 16">
        <text>a ubiquinone + NADH + 5 H(+)(in) = a ubiquinol + NAD(+) + 4 H(+)(out)</text>
        <dbReference type="Rhea" id="RHEA:29091"/>
        <dbReference type="Rhea" id="RHEA-COMP:9565"/>
        <dbReference type="Rhea" id="RHEA-COMP:9566"/>
        <dbReference type="ChEBI" id="CHEBI:15378"/>
        <dbReference type="ChEBI" id="CHEBI:16389"/>
        <dbReference type="ChEBI" id="CHEBI:17976"/>
        <dbReference type="ChEBI" id="CHEBI:57540"/>
        <dbReference type="ChEBI" id="CHEBI:57945"/>
        <dbReference type="EC" id="7.1.1.2"/>
    </reaction>
</comment>
<feature type="transmembrane region" description="Helical" evidence="16">
    <location>
        <begin position="274"/>
        <end position="295"/>
    </location>
</feature>
<keyword evidence="5" id="KW-0679">Respiratory chain</keyword>
<feature type="transmembrane region" description="Helical" evidence="16">
    <location>
        <begin position="486"/>
        <end position="506"/>
    </location>
</feature>
<evidence type="ECO:0000256" key="14">
    <source>
        <dbReference type="ARBA" id="ARBA00023136"/>
    </source>
</evidence>
<gene>
    <name evidence="20" type="primary">ND5</name>
</gene>
<dbReference type="Pfam" id="PF00361">
    <property type="entry name" value="Proton_antipo_M"/>
    <property type="match status" value="1"/>
</dbReference>
<evidence type="ECO:0000259" key="19">
    <source>
        <dbReference type="Pfam" id="PF06455"/>
    </source>
</evidence>
<name>A0A7R6V3D7_EMBAU</name>
<evidence type="ECO:0000256" key="1">
    <source>
        <dbReference type="ARBA" id="ARBA00004448"/>
    </source>
</evidence>
<reference evidence="20" key="1">
    <citation type="submission" date="2020-04" db="EMBL/GenBank/DDBJ databases">
        <title>Mitochondrial Genome Project of Endangered Birds in Japan by Yamashina Institute for Ornithology.</title>
        <authorList>
            <person name="Yamamoto Y."/>
            <person name="Kakizawa R."/>
            <person name="Yamagishi S."/>
            <person name="Asai S."/>
            <person name="Saitoh T."/>
        </authorList>
    </citation>
    <scope>NUCLEOTIDE SEQUENCE</scope>
    <source>
        <strain evidence="20">1999-0362</strain>
        <tissue evidence="20">Blood</tissue>
    </source>
</reference>
<feature type="domain" description="NADH-Ubiquinone oxidoreductase (complex I) chain 5 N-terminal" evidence="18">
    <location>
        <begin position="70"/>
        <end position="120"/>
    </location>
</feature>
<comment type="subcellular location">
    <subcellularLocation>
        <location evidence="1">Mitochondrion inner membrane</location>
        <topology evidence="1">Multi-pass membrane protein</topology>
    </subcellularLocation>
</comment>
<keyword evidence="6 16" id="KW-0812">Transmembrane</keyword>
<dbReference type="GO" id="GO:0015990">
    <property type="term" value="P:electron transport coupled proton transport"/>
    <property type="evidence" value="ECO:0007669"/>
    <property type="project" value="TreeGrafter"/>
</dbReference>
<evidence type="ECO:0000259" key="17">
    <source>
        <dbReference type="Pfam" id="PF00361"/>
    </source>
</evidence>
<feature type="transmembrane region" description="Helical" evidence="16">
    <location>
        <begin position="142"/>
        <end position="161"/>
    </location>
</feature>
<dbReference type="AlphaFoldDB" id="A0A7R6V3D7"/>
<keyword evidence="12 16" id="KW-0830">Ubiquinone</keyword>
<feature type="transmembrane region" description="Helical" evidence="16">
    <location>
        <begin position="404"/>
        <end position="425"/>
    </location>
</feature>
<feature type="transmembrane region" description="Helical" evidence="16">
    <location>
        <begin position="302"/>
        <end position="322"/>
    </location>
</feature>
<dbReference type="InterPro" id="IPR001516">
    <property type="entry name" value="Proton_antipo_N"/>
</dbReference>
<evidence type="ECO:0000256" key="13">
    <source>
        <dbReference type="ARBA" id="ARBA00023128"/>
    </source>
</evidence>
<evidence type="ECO:0000256" key="10">
    <source>
        <dbReference type="ARBA" id="ARBA00022989"/>
    </source>
</evidence>
<dbReference type="InterPro" id="IPR010934">
    <property type="entry name" value="NADH_DH_su5_C"/>
</dbReference>
<evidence type="ECO:0000256" key="7">
    <source>
        <dbReference type="ARBA" id="ARBA00022792"/>
    </source>
</evidence>
<dbReference type="PRINTS" id="PR01434">
    <property type="entry name" value="NADHDHGNASE5"/>
</dbReference>